<dbReference type="FunFam" id="4.10.1000.10:FF:000022">
    <property type="entry name" value="Zinc finger CCCH domain-containing protein 7"/>
    <property type="match status" value="1"/>
</dbReference>
<keyword evidence="9" id="KW-1185">Reference proteome</keyword>
<feature type="zinc finger region" description="C3H1-type" evidence="5">
    <location>
        <begin position="604"/>
        <end position="634"/>
    </location>
</feature>
<dbReference type="GO" id="GO:0008270">
    <property type="term" value="F:zinc ion binding"/>
    <property type="evidence" value="ECO:0007669"/>
    <property type="project" value="UniProtKB-KW"/>
</dbReference>
<dbReference type="PANTHER" id="PTHR46156">
    <property type="entry name" value="CCCH ZINGC FINGER"/>
    <property type="match status" value="1"/>
</dbReference>
<evidence type="ECO:0000256" key="1">
    <source>
        <dbReference type="ARBA" id="ARBA00022723"/>
    </source>
</evidence>
<sequence>MAAAVPGLIQQHKHFNGRRGITSFATQAPTAANLINLRTHGSVNASVSKYKKVNVSTRCQIPLVGARRMFVDNRPPQSNRNDAGSLAPAISSLQENRYLVYGTPSDQCQNVFDSRSSRMYLNPHFFKVNSSLQTHLTAKHVTSENEVVPTSKHSVHINPKVLAEQVTKLTAKSELTQVDAVADRCVMSKKQGAQLQTRELVLKPSATNSVTSRYAFHSKTKLVKHNTVVHQTSTGSVLRNAGTSPQSVPKRKLSPLIKSSLPWPLLSISRTKMVRAKPEAHRSCLQGLASNRPSISVPNEFSTPLKTSRRQSVLSCSKIRRNSLGSSTLVVKAAKAVCSKYKLTKSSMAKTPVTKCVYTSVTAKAMLNQVSRYKIDRRLYKTPKRVKNVKKYSLQYRTPKQGKCNQQNINPKLFNKHKNVQYSIQGFKFGNKTWNKSLRPRKALIMERKLRRIGNSPNLRRKDQEDNGQSSSLVWIGGVLYRTSKLKLTRSLTPKCKNEVARRIVNRNVKSKYSLSSFAVYVRGNKFLMDATGKTLLRVPQTATKGAINGSSTRNIALKRIDIGGVTFVQKSTNVLVRTNTHNTRSLLSQAKQKSIALLTNKMKKSNQPCTFYHRFGKCVRKEKGTCPHVHDPKHVAVCKKFLQGCCTVTDCTLSHDVGPEKMPTCKYFLDGCCVRDNCPYLHVKVSAKASICKNFLRGYCPDGQKCRKRHTYLCPEFEKAGSCPKGKYCEYPHKTVVKKRAQTQKHTPPADKAHVTASDEKKRYYETGEMVSVEFGAEREDLQVAHQMDSGDLNVKRLKLLKQVDDMKRAWQNEQCHTDGQMVAGPDLMHETGDPETKRPKLGILPAYIPLGSSP</sequence>
<feature type="zinc finger region" description="C3H1-type" evidence="5">
    <location>
        <begin position="687"/>
        <end position="714"/>
    </location>
</feature>
<organism evidence="8 9">
    <name type="scientific">Coptotermes formosanus</name>
    <name type="common">Formosan subterranean termite</name>
    <dbReference type="NCBI Taxonomy" id="36987"/>
    <lineage>
        <taxon>Eukaryota</taxon>
        <taxon>Metazoa</taxon>
        <taxon>Ecdysozoa</taxon>
        <taxon>Arthropoda</taxon>
        <taxon>Hexapoda</taxon>
        <taxon>Insecta</taxon>
        <taxon>Pterygota</taxon>
        <taxon>Neoptera</taxon>
        <taxon>Polyneoptera</taxon>
        <taxon>Dictyoptera</taxon>
        <taxon>Blattodea</taxon>
        <taxon>Blattoidea</taxon>
        <taxon>Termitoidae</taxon>
        <taxon>Rhinotermitidae</taxon>
        <taxon>Coptotermes</taxon>
    </lineage>
</organism>
<reference evidence="9" key="1">
    <citation type="submission" date="2020-01" db="EMBL/GenBank/DDBJ databases">
        <title>Draft genome sequence of the Termite Coptotermes fromosanus.</title>
        <authorList>
            <person name="Itakura S."/>
            <person name="Yosikawa Y."/>
            <person name="Umezawa K."/>
        </authorList>
    </citation>
    <scope>NUCLEOTIDE SEQUENCE [LARGE SCALE GENOMIC DNA]</scope>
</reference>
<feature type="compositionally biased region" description="Basic and acidic residues" evidence="6">
    <location>
        <begin position="829"/>
        <end position="840"/>
    </location>
</feature>
<comment type="caution">
    <text evidence="8">The sequence shown here is derived from an EMBL/GenBank/DDBJ whole genome shotgun (WGS) entry which is preliminary data.</text>
</comment>
<evidence type="ECO:0000256" key="5">
    <source>
        <dbReference type="PROSITE-ProRule" id="PRU00723"/>
    </source>
</evidence>
<dbReference type="Proteomes" id="UP000502823">
    <property type="component" value="Unassembled WGS sequence"/>
</dbReference>
<dbReference type="EMBL" id="BLKM01000363">
    <property type="protein sequence ID" value="GFG32400.1"/>
    <property type="molecule type" value="Genomic_DNA"/>
</dbReference>
<dbReference type="OrthoDB" id="3247158at2759"/>
<evidence type="ECO:0000313" key="9">
    <source>
        <dbReference type="Proteomes" id="UP000502823"/>
    </source>
</evidence>
<feature type="domain" description="C3H1-type" evidence="7">
    <location>
        <begin position="604"/>
        <end position="634"/>
    </location>
</feature>
<dbReference type="SMART" id="SM00356">
    <property type="entry name" value="ZnF_C3H1"/>
    <property type="match status" value="5"/>
</dbReference>
<dbReference type="PANTHER" id="PTHR46156:SF1">
    <property type="entry name" value="ZINC FINGER CCCH DOMAIN-CONTAINING PROTEIN 3"/>
    <property type="match status" value="1"/>
</dbReference>
<dbReference type="PROSITE" id="PS50103">
    <property type="entry name" value="ZF_C3H1"/>
    <property type="match status" value="3"/>
</dbReference>
<feature type="region of interest" description="Disordered" evidence="6">
    <location>
        <begin position="821"/>
        <end position="845"/>
    </location>
</feature>
<accession>A0A6L2PLP1</accession>
<name>A0A6L2PLP1_COPFO</name>
<dbReference type="InterPro" id="IPR000571">
    <property type="entry name" value="Znf_CCCH"/>
</dbReference>
<feature type="domain" description="C3H1-type" evidence="7">
    <location>
        <begin position="660"/>
        <end position="686"/>
    </location>
</feature>
<dbReference type="AlphaFoldDB" id="A0A6L2PLP1"/>
<evidence type="ECO:0000259" key="7">
    <source>
        <dbReference type="PROSITE" id="PS50103"/>
    </source>
</evidence>
<keyword evidence="1 5" id="KW-0479">Metal-binding</keyword>
<evidence type="ECO:0000313" key="8">
    <source>
        <dbReference type="EMBL" id="GFG32400.1"/>
    </source>
</evidence>
<evidence type="ECO:0000256" key="6">
    <source>
        <dbReference type="SAM" id="MobiDB-lite"/>
    </source>
</evidence>
<proteinExistence type="predicted"/>
<dbReference type="GO" id="GO:0005634">
    <property type="term" value="C:nucleus"/>
    <property type="evidence" value="ECO:0007669"/>
    <property type="project" value="TreeGrafter"/>
</dbReference>
<dbReference type="Gene3D" id="4.10.1000.10">
    <property type="entry name" value="Zinc finger, CCCH-type"/>
    <property type="match status" value="2"/>
</dbReference>
<protein>
    <recommendedName>
        <fullName evidence="7">C3H1-type domain-containing protein</fullName>
    </recommendedName>
</protein>
<keyword evidence="2" id="KW-0677">Repeat</keyword>
<evidence type="ECO:0000256" key="4">
    <source>
        <dbReference type="ARBA" id="ARBA00022833"/>
    </source>
</evidence>
<gene>
    <name evidence="8" type="ORF">Cfor_04379</name>
</gene>
<dbReference type="InParanoid" id="A0A6L2PLP1"/>
<feature type="domain" description="C3H1-type" evidence="7">
    <location>
        <begin position="687"/>
        <end position="714"/>
    </location>
</feature>
<evidence type="ECO:0000256" key="3">
    <source>
        <dbReference type="ARBA" id="ARBA00022771"/>
    </source>
</evidence>
<keyword evidence="4 5" id="KW-0862">Zinc</keyword>
<keyword evidence="3 5" id="KW-0863">Zinc-finger</keyword>
<evidence type="ECO:0000256" key="2">
    <source>
        <dbReference type="ARBA" id="ARBA00022737"/>
    </source>
</evidence>
<feature type="zinc finger region" description="C3H1-type" evidence="5">
    <location>
        <begin position="660"/>
        <end position="686"/>
    </location>
</feature>